<reference evidence="1 2" key="1">
    <citation type="journal article" date="2018" name="Front. Plant Sci.">
        <title>Red Clover (Trifolium pratense) and Zigzag Clover (T. medium) - A Picture of Genomic Similarities and Differences.</title>
        <authorList>
            <person name="Dluhosova J."/>
            <person name="Istvanek J."/>
            <person name="Nedelnik J."/>
            <person name="Repkova J."/>
        </authorList>
    </citation>
    <scope>NUCLEOTIDE SEQUENCE [LARGE SCALE GENOMIC DNA]</scope>
    <source>
        <strain evidence="2">cv. 10/8</strain>
        <tissue evidence="1">Leaf</tissue>
    </source>
</reference>
<dbReference type="Proteomes" id="UP000265520">
    <property type="component" value="Unassembled WGS sequence"/>
</dbReference>
<organism evidence="1 2">
    <name type="scientific">Trifolium medium</name>
    <dbReference type="NCBI Taxonomy" id="97028"/>
    <lineage>
        <taxon>Eukaryota</taxon>
        <taxon>Viridiplantae</taxon>
        <taxon>Streptophyta</taxon>
        <taxon>Embryophyta</taxon>
        <taxon>Tracheophyta</taxon>
        <taxon>Spermatophyta</taxon>
        <taxon>Magnoliopsida</taxon>
        <taxon>eudicotyledons</taxon>
        <taxon>Gunneridae</taxon>
        <taxon>Pentapetalae</taxon>
        <taxon>rosids</taxon>
        <taxon>fabids</taxon>
        <taxon>Fabales</taxon>
        <taxon>Fabaceae</taxon>
        <taxon>Papilionoideae</taxon>
        <taxon>50 kb inversion clade</taxon>
        <taxon>NPAAA clade</taxon>
        <taxon>Hologalegina</taxon>
        <taxon>IRL clade</taxon>
        <taxon>Trifolieae</taxon>
        <taxon>Trifolium</taxon>
    </lineage>
</organism>
<protein>
    <submittedName>
        <fullName evidence="1">Uncharacterized protein</fullName>
    </submittedName>
</protein>
<evidence type="ECO:0000313" key="2">
    <source>
        <dbReference type="Proteomes" id="UP000265520"/>
    </source>
</evidence>
<proteinExistence type="predicted"/>
<dbReference type="AlphaFoldDB" id="A0A392TPD8"/>
<name>A0A392TPD8_9FABA</name>
<keyword evidence="2" id="KW-1185">Reference proteome</keyword>
<evidence type="ECO:0000313" key="1">
    <source>
        <dbReference type="EMBL" id="MCI61715.1"/>
    </source>
</evidence>
<dbReference type="EMBL" id="LXQA010604873">
    <property type="protein sequence ID" value="MCI61715.1"/>
    <property type="molecule type" value="Genomic_DNA"/>
</dbReference>
<sequence length="54" mass="6017">KKSSGKLARLQDAAIDICRRPHNSIQLVLLHVQHASVDDISFAQCLMGPVQFFL</sequence>
<feature type="non-terminal residue" evidence="1">
    <location>
        <position position="1"/>
    </location>
</feature>
<comment type="caution">
    <text evidence="1">The sequence shown here is derived from an EMBL/GenBank/DDBJ whole genome shotgun (WGS) entry which is preliminary data.</text>
</comment>
<accession>A0A392TPD8</accession>